<dbReference type="SUPFAM" id="SSF48317">
    <property type="entry name" value="Acid phosphatase/Vanadium-dependent haloperoxidase"/>
    <property type="match status" value="1"/>
</dbReference>
<evidence type="ECO:0000259" key="4">
    <source>
        <dbReference type="Pfam" id="PF01569"/>
    </source>
</evidence>
<evidence type="ECO:0000313" key="5">
    <source>
        <dbReference type="EMBL" id="CAE0507705.1"/>
    </source>
</evidence>
<sequence length="307" mass="33253">MAAPLHKLPCTFPHPRPVLLPPHRTPRRMARRDVQTRSTSASFGSSPDGGSSQGTGPNWSVERSAAPSEQQDAGLQAAEHLQGQMQAATSGVQKHRPAKWLVVTNEMTKWLVSGVALYILIRNRHTLHVPLAILGSICNVVICKALKVLINEQRPPNARKADPGMPSSHAQSLGFLGVYFAAIMLLGHSIESAQGLGNLFVALVTYPYQVIAGIVAMALAVFMTWLRVHSGYHTVPQVVVGFSLGSIFALAWRQWVVPFALPATNANPQLEFAIKAATWVLVAAFAAKQLSKAQQSVQQLKQQLEDA</sequence>
<proteinExistence type="predicted"/>
<dbReference type="Gene3D" id="1.20.144.10">
    <property type="entry name" value="Phosphatidic acid phosphatase type 2/haloperoxidase"/>
    <property type="match status" value="1"/>
</dbReference>
<dbReference type="GO" id="GO:0008610">
    <property type="term" value="P:lipid biosynthetic process"/>
    <property type="evidence" value="ECO:0007669"/>
    <property type="project" value="TreeGrafter"/>
</dbReference>
<evidence type="ECO:0000256" key="2">
    <source>
        <dbReference type="SAM" id="MobiDB-lite"/>
    </source>
</evidence>
<feature type="compositionally biased region" description="Polar residues" evidence="2">
    <location>
        <begin position="36"/>
        <end position="58"/>
    </location>
</feature>
<feature type="transmembrane region" description="Helical" evidence="3">
    <location>
        <begin position="210"/>
        <end position="228"/>
    </location>
</feature>
<feature type="transmembrane region" description="Helical" evidence="3">
    <location>
        <begin position="170"/>
        <end position="190"/>
    </location>
</feature>
<dbReference type="AlphaFoldDB" id="A0A7S3RAX4"/>
<dbReference type="EMBL" id="HBIP01037774">
    <property type="protein sequence ID" value="CAE0507705.1"/>
    <property type="molecule type" value="Transcribed_RNA"/>
</dbReference>
<gene>
    <name evidence="5" type="ORF">DTER00134_LOCUS22782</name>
</gene>
<protein>
    <recommendedName>
        <fullName evidence="4">Phosphatidic acid phosphatase type 2/haloperoxidase domain-containing protein</fullName>
    </recommendedName>
</protein>
<keyword evidence="3" id="KW-0812">Transmembrane</keyword>
<dbReference type="GO" id="GO:0006487">
    <property type="term" value="P:protein N-linked glycosylation"/>
    <property type="evidence" value="ECO:0007669"/>
    <property type="project" value="TreeGrafter"/>
</dbReference>
<evidence type="ECO:0000256" key="3">
    <source>
        <dbReference type="SAM" id="Phobius"/>
    </source>
</evidence>
<dbReference type="PANTHER" id="PTHR11247:SF40">
    <property type="entry name" value="LIPID PHOSPHATE PHOSPHATASE EPSILON 1, CHLOROPLASTIC"/>
    <property type="match status" value="1"/>
</dbReference>
<feature type="transmembrane region" description="Helical" evidence="3">
    <location>
        <begin position="127"/>
        <end position="150"/>
    </location>
</feature>
<keyword evidence="3" id="KW-1133">Transmembrane helix</keyword>
<feature type="region of interest" description="Disordered" evidence="2">
    <location>
        <begin position="1"/>
        <end position="75"/>
    </location>
</feature>
<keyword evidence="1" id="KW-0378">Hydrolase</keyword>
<dbReference type="PANTHER" id="PTHR11247">
    <property type="entry name" value="PALMITOYL-PROTEIN THIOESTERASE/DOLICHYLDIPHOSPHATASE 1"/>
    <property type="match status" value="1"/>
</dbReference>
<dbReference type="GO" id="GO:0005789">
    <property type="term" value="C:endoplasmic reticulum membrane"/>
    <property type="evidence" value="ECO:0007669"/>
    <property type="project" value="TreeGrafter"/>
</dbReference>
<accession>A0A7S3RAX4</accession>
<evidence type="ECO:0000256" key="1">
    <source>
        <dbReference type="ARBA" id="ARBA00022801"/>
    </source>
</evidence>
<reference evidence="5" key="1">
    <citation type="submission" date="2021-01" db="EMBL/GenBank/DDBJ databases">
        <authorList>
            <person name="Corre E."/>
            <person name="Pelletier E."/>
            <person name="Niang G."/>
            <person name="Scheremetjew M."/>
            <person name="Finn R."/>
            <person name="Kale V."/>
            <person name="Holt S."/>
            <person name="Cochrane G."/>
            <person name="Meng A."/>
            <person name="Brown T."/>
            <person name="Cohen L."/>
        </authorList>
    </citation>
    <scope>NUCLEOTIDE SEQUENCE</scope>
    <source>
        <strain evidence="5">CCMP1320</strain>
    </source>
</reference>
<dbReference type="InterPro" id="IPR036938">
    <property type="entry name" value="PAP2/HPO_sf"/>
</dbReference>
<keyword evidence="3" id="KW-0472">Membrane</keyword>
<name>A0A7S3RAX4_DUNTE</name>
<dbReference type="Pfam" id="PF01569">
    <property type="entry name" value="PAP2"/>
    <property type="match status" value="1"/>
</dbReference>
<dbReference type="InterPro" id="IPR000326">
    <property type="entry name" value="PAP2/HPO"/>
</dbReference>
<dbReference type="GO" id="GO:0047874">
    <property type="term" value="F:dolichyldiphosphatase activity"/>
    <property type="evidence" value="ECO:0007669"/>
    <property type="project" value="TreeGrafter"/>
</dbReference>
<feature type="domain" description="Phosphatidic acid phosphatase type 2/haloperoxidase" evidence="4">
    <location>
        <begin position="135"/>
        <end position="256"/>
    </location>
</feature>
<feature type="transmembrane region" description="Helical" evidence="3">
    <location>
        <begin position="235"/>
        <end position="252"/>
    </location>
</feature>
<organism evidence="5">
    <name type="scientific">Dunaliella tertiolecta</name>
    <name type="common">Green alga</name>
    <dbReference type="NCBI Taxonomy" id="3047"/>
    <lineage>
        <taxon>Eukaryota</taxon>
        <taxon>Viridiplantae</taxon>
        <taxon>Chlorophyta</taxon>
        <taxon>core chlorophytes</taxon>
        <taxon>Chlorophyceae</taxon>
        <taxon>CS clade</taxon>
        <taxon>Chlamydomonadales</taxon>
        <taxon>Dunaliellaceae</taxon>
        <taxon>Dunaliella</taxon>
    </lineage>
</organism>